<evidence type="ECO:0000256" key="1">
    <source>
        <dbReference type="SAM" id="MobiDB-lite"/>
    </source>
</evidence>
<feature type="region of interest" description="Disordered" evidence="1">
    <location>
        <begin position="145"/>
        <end position="172"/>
    </location>
</feature>
<dbReference type="Proteomes" id="UP000887013">
    <property type="component" value="Unassembled WGS sequence"/>
</dbReference>
<feature type="compositionally biased region" description="Low complexity" evidence="1">
    <location>
        <begin position="145"/>
        <end position="154"/>
    </location>
</feature>
<keyword evidence="3" id="KW-1185">Reference proteome</keyword>
<evidence type="ECO:0000313" key="2">
    <source>
        <dbReference type="EMBL" id="GFT59673.1"/>
    </source>
</evidence>
<reference evidence="2" key="1">
    <citation type="submission" date="2020-08" db="EMBL/GenBank/DDBJ databases">
        <title>Multicomponent nature underlies the extraordinary mechanical properties of spider dragline silk.</title>
        <authorList>
            <person name="Kono N."/>
            <person name="Nakamura H."/>
            <person name="Mori M."/>
            <person name="Yoshida Y."/>
            <person name="Ohtoshi R."/>
            <person name="Malay A.D."/>
            <person name="Moran D.A.P."/>
            <person name="Tomita M."/>
            <person name="Numata K."/>
            <person name="Arakawa K."/>
        </authorList>
    </citation>
    <scope>NUCLEOTIDE SEQUENCE</scope>
</reference>
<protein>
    <submittedName>
        <fullName evidence="2">Uncharacterized protein</fullName>
    </submittedName>
</protein>
<feature type="compositionally biased region" description="Polar residues" evidence="1">
    <location>
        <begin position="217"/>
        <end position="226"/>
    </location>
</feature>
<gene>
    <name evidence="2" type="ORF">NPIL_132211</name>
</gene>
<dbReference type="AlphaFoldDB" id="A0A8X6PBX7"/>
<feature type="region of interest" description="Disordered" evidence="1">
    <location>
        <begin position="202"/>
        <end position="234"/>
    </location>
</feature>
<sequence>MPYSFQRKYGKARTLLGQLFRILHQTDWVPAPPNSLYQARAKDRAWDAALSGVGEQILVIRGEESSQACAPTPGCLCFPSVKGLWPNVGTWNQAENGFETGPSYAPFQPSNPFSHSVSSCPVIRTPPLLRLIKISKLHLHQIVESESSSESTSSPNQPPTYSKGRGVTDRAGRTASRYSLGCRTLSKWPAALLHAPFGAACRPRPQPPGSKRRAVVGTSNSLQSAPTGPPGPRYSGGTTGWVHIEGSKLFNCCRNCTKSLNSVDWASVIKHDEPKVSSSFITIVSEQQNDTTRGRVCFIGRRRGSGV</sequence>
<dbReference type="EMBL" id="BMAW01018698">
    <property type="protein sequence ID" value="GFT59673.1"/>
    <property type="molecule type" value="Genomic_DNA"/>
</dbReference>
<proteinExistence type="predicted"/>
<evidence type="ECO:0000313" key="3">
    <source>
        <dbReference type="Proteomes" id="UP000887013"/>
    </source>
</evidence>
<organism evidence="2 3">
    <name type="scientific">Nephila pilipes</name>
    <name type="common">Giant wood spider</name>
    <name type="synonym">Nephila maculata</name>
    <dbReference type="NCBI Taxonomy" id="299642"/>
    <lineage>
        <taxon>Eukaryota</taxon>
        <taxon>Metazoa</taxon>
        <taxon>Ecdysozoa</taxon>
        <taxon>Arthropoda</taxon>
        <taxon>Chelicerata</taxon>
        <taxon>Arachnida</taxon>
        <taxon>Araneae</taxon>
        <taxon>Araneomorphae</taxon>
        <taxon>Entelegynae</taxon>
        <taxon>Araneoidea</taxon>
        <taxon>Nephilidae</taxon>
        <taxon>Nephila</taxon>
    </lineage>
</organism>
<accession>A0A8X6PBX7</accession>
<name>A0A8X6PBX7_NEPPI</name>
<comment type="caution">
    <text evidence="2">The sequence shown here is derived from an EMBL/GenBank/DDBJ whole genome shotgun (WGS) entry which is preliminary data.</text>
</comment>